<dbReference type="Gene3D" id="1.25.40.10">
    <property type="entry name" value="Tetratricopeptide repeat domain"/>
    <property type="match status" value="3"/>
</dbReference>
<dbReference type="PANTHER" id="PTHR11102">
    <property type="entry name" value="SEL-1-LIKE PROTEIN"/>
    <property type="match status" value="1"/>
</dbReference>
<dbReference type="InterPro" id="IPR011990">
    <property type="entry name" value="TPR-like_helical_dom_sf"/>
</dbReference>
<organism evidence="2 3">
    <name type="scientific">Hydrogenovibrio marinus</name>
    <dbReference type="NCBI Taxonomy" id="28885"/>
    <lineage>
        <taxon>Bacteria</taxon>
        <taxon>Pseudomonadati</taxon>
        <taxon>Pseudomonadota</taxon>
        <taxon>Gammaproteobacteria</taxon>
        <taxon>Thiotrichales</taxon>
        <taxon>Piscirickettsiaceae</taxon>
        <taxon>Hydrogenovibrio</taxon>
    </lineage>
</organism>
<dbReference type="STRING" id="28885.EI16_04975"/>
<proteinExistence type="predicted"/>
<gene>
    <name evidence="2" type="ORF">EI16_04975</name>
</gene>
<keyword evidence="1" id="KW-0732">Signal</keyword>
<keyword evidence="3" id="KW-1185">Reference proteome</keyword>
<dbReference type="PANTHER" id="PTHR11102:SF160">
    <property type="entry name" value="ERAD-ASSOCIATED E3 UBIQUITIN-PROTEIN LIGASE COMPONENT HRD3"/>
    <property type="match status" value="1"/>
</dbReference>
<dbReference type="EMBL" id="JMIU01000001">
    <property type="protein sequence ID" value="KDN95655.1"/>
    <property type="molecule type" value="Genomic_DNA"/>
</dbReference>
<comment type="caution">
    <text evidence="2">The sequence shown here is derived from an EMBL/GenBank/DDBJ whole genome shotgun (WGS) entry which is preliminary data.</text>
</comment>
<dbReference type="InterPro" id="IPR006597">
    <property type="entry name" value="Sel1-like"/>
</dbReference>
<dbReference type="InterPro" id="IPR050767">
    <property type="entry name" value="Sel1_AlgK"/>
</dbReference>
<evidence type="ECO:0008006" key="4">
    <source>
        <dbReference type="Google" id="ProtNLM"/>
    </source>
</evidence>
<dbReference type="Pfam" id="PF08238">
    <property type="entry name" value="Sel1"/>
    <property type="match status" value="6"/>
</dbReference>
<evidence type="ECO:0000313" key="2">
    <source>
        <dbReference type="EMBL" id="KDN95655.1"/>
    </source>
</evidence>
<evidence type="ECO:0000256" key="1">
    <source>
        <dbReference type="SAM" id="SignalP"/>
    </source>
</evidence>
<dbReference type="SUPFAM" id="SSF81901">
    <property type="entry name" value="HCP-like"/>
    <property type="match status" value="2"/>
</dbReference>
<accession>A0A066ZZZ3</accession>
<feature type="signal peptide" evidence="1">
    <location>
        <begin position="1"/>
        <end position="20"/>
    </location>
</feature>
<sequence>MKSFLLGTMLLFACVNSVFASFEDVQGAVFSALKKKDYKAAYNLLEPLVEKGDVHAESLLGLEYRYGKGGFPKDNEKALFLLTKAANQKDSLASLELTSMYLNGDGVPKDTEKAFKYAKISAEQGVKDGYPNGMYNYGYFLFNGLGTKRDYKKAFNAFKKASDMGHSKAPFYVGLILEKGLAGGKKPKEAFAWYMKGAERGYYRSQNRVGQAYEAGDLVKRDFNLAVKWFTKASENGCKVAQFRLARLYVLNNSESIQKKGVSMLFKLAQENNNGAQYYLGFSYRNARGVPKSNERALFWFRKTVNNHGGYEKYASSEIEAIQKEKTACSSRSVVTLFGEPLICALRDSFSEQIKKAGAEVAREDWKYFADVYKSDKVLKGSSQLDVFYYKGQFAAARYVFPSKSESGQILKVEKLVEDKYGHYSKTESDESKGVAYYLWQLSDGVIIRVFQTGINSPVLLDYINPKIDDKLKAVQKAIEEQKKAKQQGASSAV</sequence>
<dbReference type="SMART" id="SM00671">
    <property type="entry name" value="SEL1"/>
    <property type="match status" value="6"/>
</dbReference>
<evidence type="ECO:0000313" key="3">
    <source>
        <dbReference type="Proteomes" id="UP000027341"/>
    </source>
</evidence>
<protein>
    <recommendedName>
        <fullName evidence="4">Beta-lactamase</fullName>
    </recommendedName>
</protein>
<reference evidence="2 3" key="1">
    <citation type="submission" date="2014-04" db="EMBL/GenBank/DDBJ databases">
        <title>Draft genome sequence of Hydrogenovibrio marinus MH-110, a model organism for aerobic H2 metabolism.</title>
        <authorList>
            <person name="Cha H.J."/>
            <person name="Jo B.H."/>
            <person name="Hwang B.H."/>
        </authorList>
    </citation>
    <scope>NUCLEOTIDE SEQUENCE [LARGE SCALE GENOMIC DNA]</scope>
    <source>
        <strain evidence="2 3">MH-110</strain>
    </source>
</reference>
<feature type="chain" id="PRO_5001632669" description="Beta-lactamase" evidence="1">
    <location>
        <begin position="21"/>
        <end position="494"/>
    </location>
</feature>
<name>A0A066ZZZ3_HYDMR</name>
<dbReference type="AlphaFoldDB" id="A0A066ZZZ3"/>
<dbReference type="Proteomes" id="UP000027341">
    <property type="component" value="Unassembled WGS sequence"/>
</dbReference>